<keyword evidence="5" id="KW-0067">ATP-binding</keyword>
<evidence type="ECO:0000256" key="3">
    <source>
        <dbReference type="ARBA" id="ARBA00022741"/>
    </source>
</evidence>
<reference evidence="9" key="1">
    <citation type="submission" date="2020-05" db="EMBL/GenBank/DDBJ databases">
        <title>Frigoriglobus tundricola gen. nov., sp. nov., a psychrotolerant cellulolytic planctomycete of the family Gemmataceae with two divergent copies of 16S rRNA gene.</title>
        <authorList>
            <person name="Kulichevskaya I.S."/>
            <person name="Ivanova A.A."/>
            <person name="Naumoff D.G."/>
            <person name="Beletsky A.V."/>
            <person name="Rijpstra W.I.C."/>
            <person name="Sinninghe Damste J.S."/>
            <person name="Mardanov A.V."/>
            <person name="Ravin N.V."/>
            <person name="Dedysh S.N."/>
        </authorList>
    </citation>
    <scope>NUCLEOTIDE SEQUENCE [LARGE SCALE GENOMIC DNA]</scope>
    <source>
        <strain evidence="9">PL17</strain>
    </source>
</reference>
<dbReference type="EC" id="2.7.11.1" evidence="1"/>
<dbReference type="PROSITE" id="PS50011">
    <property type="entry name" value="PROTEIN_KINASE_DOM"/>
    <property type="match status" value="1"/>
</dbReference>
<dbReference type="GO" id="GO:0004674">
    <property type="term" value="F:protein serine/threonine kinase activity"/>
    <property type="evidence" value="ECO:0007669"/>
    <property type="project" value="UniProtKB-KW"/>
</dbReference>
<evidence type="ECO:0000313" key="8">
    <source>
        <dbReference type="EMBL" id="QJW96613.1"/>
    </source>
</evidence>
<evidence type="ECO:0000259" key="7">
    <source>
        <dbReference type="PROSITE" id="PS50011"/>
    </source>
</evidence>
<feature type="region of interest" description="Disordered" evidence="6">
    <location>
        <begin position="98"/>
        <end position="127"/>
    </location>
</feature>
<evidence type="ECO:0000256" key="2">
    <source>
        <dbReference type="ARBA" id="ARBA00022679"/>
    </source>
</evidence>
<gene>
    <name evidence="8" type="ORF">FTUN_4170</name>
</gene>
<dbReference type="Gene3D" id="1.10.510.10">
    <property type="entry name" value="Transferase(Phosphotransferase) domain 1"/>
    <property type="match status" value="1"/>
</dbReference>
<dbReference type="PANTHER" id="PTHR43671">
    <property type="entry name" value="SERINE/THREONINE-PROTEIN KINASE NEK"/>
    <property type="match status" value="1"/>
</dbReference>
<dbReference type="EMBL" id="CP053452">
    <property type="protein sequence ID" value="QJW96613.1"/>
    <property type="molecule type" value="Genomic_DNA"/>
</dbReference>
<dbReference type="KEGG" id="ftj:FTUN_4170"/>
<dbReference type="InterPro" id="IPR050660">
    <property type="entry name" value="NEK_Ser/Thr_kinase"/>
</dbReference>
<evidence type="ECO:0000256" key="6">
    <source>
        <dbReference type="SAM" id="MobiDB-lite"/>
    </source>
</evidence>
<dbReference type="Pfam" id="PF00069">
    <property type="entry name" value="Pkinase"/>
    <property type="match status" value="1"/>
</dbReference>
<dbReference type="PANTHER" id="PTHR43671:SF13">
    <property type="entry name" value="SERINE_THREONINE-PROTEIN KINASE NEK2"/>
    <property type="match status" value="1"/>
</dbReference>
<dbReference type="InterPro" id="IPR000719">
    <property type="entry name" value="Prot_kinase_dom"/>
</dbReference>
<evidence type="ECO:0000256" key="5">
    <source>
        <dbReference type="ARBA" id="ARBA00022840"/>
    </source>
</evidence>
<dbReference type="SUPFAM" id="SSF56112">
    <property type="entry name" value="Protein kinase-like (PK-like)"/>
    <property type="match status" value="1"/>
</dbReference>
<sequence>MIHRDIKPGNLWLEAPPGWAEAPPADRPPLPAVARVKVLDFGLAQPAGEELVSARVLGTPAYMPPEQARGEPADARSDVFALGVVLYQLLTGRLPFPRSDRAPGVRAPAPGAGARPAPRAPRRRWSI</sequence>
<keyword evidence="3" id="KW-0547">Nucleotide-binding</keyword>
<evidence type="ECO:0000313" key="9">
    <source>
        <dbReference type="Proteomes" id="UP000503447"/>
    </source>
</evidence>
<organism evidence="8 9">
    <name type="scientific">Frigoriglobus tundricola</name>
    <dbReference type="NCBI Taxonomy" id="2774151"/>
    <lineage>
        <taxon>Bacteria</taxon>
        <taxon>Pseudomonadati</taxon>
        <taxon>Planctomycetota</taxon>
        <taxon>Planctomycetia</taxon>
        <taxon>Gemmatales</taxon>
        <taxon>Gemmataceae</taxon>
        <taxon>Frigoriglobus</taxon>
    </lineage>
</organism>
<evidence type="ECO:0000256" key="4">
    <source>
        <dbReference type="ARBA" id="ARBA00022777"/>
    </source>
</evidence>
<dbReference type="Proteomes" id="UP000503447">
    <property type="component" value="Chromosome"/>
</dbReference>
<evidence type="ECO:0000256" key="1">
    <source>
        <dbReference type="ARBA" id="ARBA00012513"/>
    </source>
</evidence>
<dbReference type="InterPro" id="IPR011009">
    <property type="entry name" value="Kinase-like_dom_sf"/>
</dbReference>
<dbReference type="GO" id="GO:0005524">
    <property type="term" value="F:ATP binding"/>
    <property type="evidence" value="ECO:0007669"/>
    <property type="project" value="UniProtKB-KW"/>
</dbReference>
<feature type="compositionally biased region" description="Low complexity" evidence="6">
    <location>
        <begin position="104"/>
        <end position="117"/>
    </location>
</feature>
<dbReference type="AlphaFoldDB" id="A0A6M5YTG2"/>
<accession>A0A6M5YTG2</accession>
<feature type="domain" description="Protein kinase" evidence="7">
    <location>
        <begin position="1"/>
        <end position="127"/>
    </location>
</feature>
<keyword evidence="8" id="KW-0723">Serine/threonine-protein kinase</keyword>
<name>A0A6M5YTG2_9BACT</name>
<keyword evidence="2" id="KW-0808">Transferase</keyword>
<protein>
    <recommendedName>
        <fullName evidence="1">non-specific serine/threonine protein kinase</fullName>
        <ecNumber evidence="1">2.7.11.1</ecNumber>
    </recommendedName>
</protein>
<proteinExistence type="predicted"/>
<keyword evidence="4 8" id="KW-0418">Kinase</keyword>
<keyword evidence="9" id="KW-1185">Reference proteome</keyword>